<dbReference type="InterPro" id="IPR017451">
    <property type="entry name" value="F-box-assoc_interact_dom"/>
</dbReference>
<dbReference type="InterPro" id="IPR011043">
    <property type="entry name" value="Gal_Oxase/kelch_b-propeller"/>
</dbReference>
<feature type="domain" description="F-box" evidence="1">
    <location>
        <begin position="3"/>
        <end position="43"/>
    </location>
</feature>
<evidence type="ECO:0000259" key="1">
    <source>
        <dbReference type="SMART" id="SM00256"/>
    </source>
</evidence>
<name>A0A803MP44_CHEQI</name>
<accession>A0A803MP44</accession>
<dbReference type="InterPro" id="IPR006527">
    <property type="entry name" value="F-box-assoc_dom_typ1"/>
</dbReference>
<proteinExistence type="predicted"/>
<dbReference type="AlphaFoldDB" id="A0A803MP44"/>
<dbReference type="Gene3D" id="1.20.1280.50">
    <property type="match status" value="1"/>
</dbReference>
<dbReference type="Proteomes" id="UP000596660">
    <property type="component" value="Unplaced"/>
</dbReference>
<dbReference type="SUPFAM" id="SSF81383">
    <property type="entry name" value="F-box domain"/>
    <property type="match status" value="1"/>
</dbReference>
<dbReference type="PANTHER" id="PTHR31672:SF13">
    <property type="entry name" value="F-BOX PROTEIN CPR30-LIKE"/>
    <property type="match status" value="1"/>
</dbReference>
<dbReference type="OrthoDB" id="1731189at2759"/>
<dbReference type="InterPro" id="IPR050796">
    <property type="entry name" value="SCF_F-box_component"/>
</dbReference>
<organism evidence="2 3">
    <name type="scientific">Chenopodium quinoa</name>
    <name type="common">Quinoa</name>
    <dbReference type="NCBI Taxonomy" id="63459"/>
    <lineage>
        <taxon>Eukaryota</taxon>
        <taxon>Viridiplantae</taxon>
        <taxon>Streptophyta</taxon>
        <taxon>Embryophyta</taxon>
        <taxon>Tracheophyta</taxon>
        <taxon>Spermatophyta</taxon>
        <taxon>Magnoliopsida</taxon>
        <taxon>eudicotyledons</taxon>
        <taxon>Gunneridae</taxon>
        <taxon>Pentapetalae</taxon>
        <taxon>Caryophyllales</taxon>
        <taxon>Chenopodiaceae</taxon>
        <taxon>Chenopodioideae</taxon>
        <taxon>Atripliceae</taxon>
        <taxon>Chenopodium</taxon>
    </lineage>
</organism>
<dbReference type="RefSeq" id="XP_021747417.1">
    <property type="nucleotide sequence ID" value="XM_021891725.1"/>
</dbReference>
<dbReference type="Pfam" id="PF07734">
    <property type="entry name" value="FBA_1"/>
    <property type="match status" value="1"/>
</dbReference>
<evidence type="ECO:0000313" key="3">
    <source>
        <dbReference type="Proteomes" id="UP000596660"/>
    </source>
</evidence>
<dbReference type="EnsemblPlants" id="AUR62033045-RA">
    <property type="protein sequence ID" value="AUR62033045-RA:cds"/>
    <property type="gene ID" value="AUR62033045"/>
</dbReference>
<dbReference type="KEGG" id="cqi:110713268"/>
<dbReference type="CDD" id="cd22157">
    <property type="entry name" value="F-box_AtFBW1-like"/>
    <property type="match status" value="1"/>
</dbReference>
<reference evidence="2" key="1">
    <citation type="journal article" date="2017" name="Nature">
        <title>The genome of Chenopodium quinoa.</title>
        <authorList>
            <person name="Jarvis D.E."/>
            <person name="Ho Y.S."/>
            <person name="Lightfoot D.J."/>
            <person name="Schmoeckel S.M."/>
            <person name="Li B."/>
            <person name="Borm T.J.A."/>
            <person name="Ohyanagi H."/>
            <person name="Mineta K."/>
            <person name="Michell C.T."/>
            <person name="Saber N."/>
            <person name="Kharbatia N.M."/>
            <person name="Rupper R.R."/>
            <person name="Sharp A.R."/>
            <person name="Dally N."/>
            <person name="Boughton B.A."/>
            <person name="Woo Y.H."/>
            <person name="Gao G."/>
            <person name="Schijlen E.G.W.M."/>
            <person name="Guo X."/>
            <person name="Momin A.A."/>
            <person name="Negrao S."/>
            <person name="Al-Babili S."/>
            <person name="Gehring C."/>
            <person name="Roessner U."/>
            <person name="Jung C."/>
            <person name="Murphy K."/>
            <person name="Arold S.T."/>
            <person name="Gojobori T."/>
            <person name="van der Linden C.G."/>
            <person name="van Loo E.N."/>
            <person name="Jellen E.N."/>
            <person name="Maughan P.J."/>
            <person name="Tester M."/>
        </authorList>
    </citation>
    <scope>NUCLEOTIDE SEQUENCE [LARGE SCALE GENOMIC DNA]</scope>
    <source>
        <strain evidence="2">cv. PI 614886</strain>
    </source>
</reference>
<dbReference type="Gramene" id="AUR62033045-RA">
    <property type="protein sequence ID" value="AUR62033045-RA:cds"/>
    <property type="gene ID" value="AUR62033045"/>
</dbReference>
<dbReference type="InterPro" id="IPR001810">
    <property type="entry name" value="F-box_dom"/>
</dbReference>
<evidence type="ECO:0000313" key="2">
    <source>
        <dbReference type="EnsemblPlants" id="AUR62033045-RA:cds"/>
    </source>
</evidence>
<protein>
    <recommendedName>
        <fullName evidence="1">F-box domain-containing protein</fullName>
    </recommendedName>
</protein>
<sequence>MHLCEDLLTEIFLKLPVLTLLRFRAVCKSWCSIIDSPAFTSQHFELFNKNSTKNQLLLIHAVTQDDGMTELEFEVVNQFTFDRVKLIAFLTENCKIHDIFNGLILYQQIRDPKIKNTMYPVLMLLNPSVRKVRTLCPCTLPEQLGHGIDNFALGFDSSSNDYKVIAFGGNDRVNANLYKIAVYSLNEDRWKMKNVHVVDNPISRYTVLLHHRHFCQGGVHWIRGGRDTVLYEGGLEHTHFSSFDFGVEEFRCLPLPGRKMFKCMFDFEKSLAVFGISAESSNMWIMREDVGEVAPERPWVRCFRGGSSLDAFEFFKRNKYARITNDEYSGVFFVLSWKYGPMSLMSYDIISRQIRTIRRVYGYRVCCADAYVESFETLERIQLRYDD</sequence>
<dbReference type="InterPro" id="IPR036047">
    <property type="entry name" value="F-box-like_dom_sf"/>
</dbReference>
<dbReference type="SUPFAM" id="SSF50965">
    <property type="entry name" value="Galactose oxidase, central domain"/>
    <property type="match status" value="1"/>
</dbReference>
<dbReference type="SMART" id="SM00256">
    <property type="entry name" value="FBOX"/>
    <property type="match status" value="1"/>
</dbReference>
<dbReference type="Pfam" id="PF00646">
    <property type="entry name" value="F-box"/>
    <property type="match status" value="1"/>
</dbReference>
<dbReference type="GeneID" id="110713268"/>
<reference evidence="2" key="2">
    <citation type="submission" date="2021-03" db="UniProtKB">
        <authorList>
            <consortium name="EnsemblPlants"/>
        </authorList>
    </citation>
    <scope>IDENTIFICATION</scope>
</reference>
<keyword evidence="3" id="KW-1185">Reference proteome</keyword>
<gene>
    <name evidence="2" type="primary">LOC110713268</name>
</gene>
<dbReference type="PANTHER" id="PTHR31672">
    <property type="entry name" value="BNACNNG10540D PROTEIN"/>
    <property type="match status" value="1"/>
</dbReference>
<dbReference type="NCBIfam" id="TIGR01640">
    <property type="entry name" value="F_box_assoc_1"/>
    <property type="match status" value="1"/>
</dbReference>